<accession>A0A0E9W9W1</accession>
<feature type="region of interest" description="Disordered" evidence="1">
    <location>
        <begin position="1"/>
        <end position="26"/>
    </location>
</feature>
<reference evidence="2" key="2">
    <citation type="journal article" date="2015" name="Fish Shellfish Immunol.">
        <title>Early steps in the European eel (Anguilla anguilla)-Vibrio vulnificus interaction in the gills: Role of the RtxA13 toxin.</title>
        <authorList>
            <person name="Callol A."/>
            <person name="Pajuelo D."/>
            <person name="Ebbesson L."/>
            <person name="Teles M."/>
            <person name="MacKenzie S."/>
            <person name="Amaro C."/>
        </authorList>
    </citation>
    <scope>NUCLEOTIDE SEQUENCE</scope>
</reference>
<dbReference type="AlphaFoldDB" id="A0A0E9W9W1"/>
<evidence type="ECO:0000313" key="2">
    <source>
        <dbReference type="EMBL" id="JAH86248.1"/>
    </source>
</evidence>
<organism evidence="2">
    <name type="scientific">Anguilla anguilla</name>
    <name type="common">European freshwater eel</name>
    <name type="synonym">Muraena anguilla</name>
    <dbReference type="NCBI Taxonomy" id="7936"/>
    <lineage>
        <taxon>Eukaryota</taxon>
        <taxon>Metazoa</taxon>
        <taxon>Chordata</taxon>
        <taxon>Craniata</taxon>
        <taxon>Vertebrata</taxon>
        <taxon>Euteleostomi</taxon>
        <taxon>Actinopterygii</taxon>
        <taxon>Neopterygii</taxon>
        <taxon>Teleostei</taxon>
        <taxon>Anguilliformes</taxon>
        <taxon>Anguillidae</taxon>
        <taxon>Anguilla</taxon>
    </lineage>
</organism>
<dbReference type="EMBL" id="GBXM01022329">
    <property type="protein sequence ID" value="JAH86248.1"/>
    <property type="molecule type" value="Transcribed_RNA"/>
</dbReference>
<proteinExistence type="predicted"/>
<name>A0A0E9W9W1_ANGAN</name>
<reference evidence="2" key="1">
    <citation type="submission" date="2014-11" db="EMBL/GenBank/DDBJ databases">
        <authorList>
            <person name="Amaro Gonzalez C."/>
        </authorList>
    </citation>
    <scope>NUCLEOTIDE SEQUENCE</scope>
</reference>
<sequence>MTTERYRAIGQSHPPNNSSQEESQNKSLLFKQEWTALSSQPEFRNKRAYINSFQ</sequence>
<protein>
    <submittedName>
        <fullName evidence="2">Uncharacterized protein</fullName>
    </submittedName>
</protein>
<evidence type="ECO:0000256" key="1">
    <source>
        <dbReference type="SAM" id="MobiDB-lite"/>
    </source>
</evidence>